<accession>A0A2T0MJS4</accession>
<name>A0A2T0MJS4_9FLAO</name>
<dbReference type="OrthoDB" id="5701146at2"/>
<sequence length="150" mass="17900">MELKPNIGIGELEFGMFQKMIYEAIGIPDRVREDEEDSDNIYLEYNKQKLRLTIYKNEQNRLGYIFSANPQLTFNGLKIINQDANFVKNKVFGELTKNWEIDEYDFWYTHGNDENWLTLNVEFGRVNSVEIGAPWKNEEEYDWPEIFKII</sequence>
<dbReference type="EMBL" id="PVYX01000001">
    <property type="protein sequence ID" value="PRX57805.1"/>
    <property type="molecule type" value="Genomic_DNA"/>
</dbReference>
<dbReference type="Proteomes" id="UP000237640">
    <property type="component" value="Unassembled WGS sequence"/>
</dbReference>
<evidence type="ECO:0000313" key="2">
    <source>
        <dbReference type="Proteomes" id="UP000237640"/>
    </source>
</evidence>
<proteinExistence type="predicted"/>
<reference evidence="1 2" key="1">
    <citation type="submission" date="2018-03" db="EMBL/GenBank/DDBJ databases">
        <title>Genomic Encyclopedia of Archaeal and Bacterial Type Strains, Phase II (KMG-II): from individual species to whole genera.</title>
        <authorList>
            <person name="Goeker M."/>
        </authorList>
    </citation>
    <scope>NUCLEOTIDE SEQUENCE [LARGE SCALE GENOMIC DNA]</scope>
    <source>
        <strain evidence="1 2">DSM 25027</strain>
    </source>
</reference>
<dbReference type="RefSeq" id="WP_106144673.1">
    <property type="nucleotide sequence ID" value="NZ_PVYX01000001.1"/>
</dbReference>
<protein>
    <submittedName>
        <fullName evidence="1">Uncharacterized protein</fullName>
    </submittedName>
</protein>
<gene>
    <name evidence="1" type="ORF">CLV81_1818</name>
</gene>
<keyword evidence="2" id="KW-1185">Reference proteome</keyword>
<dbReference type="AlphaFoldDB" id="A0A2T0MJS4"/>
<comment type="caution">
    <text evidence="1">The sequence shown here is derived from an EMBL/GenBank/DDBJ whole genome shotgun (WGS) entry which is preliminary data.</text>
</comment>
<organism evidence="1 2">
    <name type="scientific">Flagellimonas meridianipacifica</name>
    <dbReference type="NCBI Taxonomy" id="1080225"/>
    <lineage>
        <taxon>Bacteria</taxon>
        <taxon>Pseudomonadati</taxon>
        <taxon>Bacteroidota</taxon>
        <taxon>Flavobacteriia</taxon>
        <taxon>Flavobacteriales</taxon>
        <taxon>Flavobacteriaceae</taxon>
        <taxon>Flagellimonas</taxon>
    </lineage>
</organism>
<evidence type="ECO:0000313" key="1">
    <source>
        <dbReference type="EMBL" id="PRX57805.1"/>
    </source>
</evidence>